<keyword evidence="11" id="KW-1185">Reference proteome</keyword>
<protein>
    <recommendedName>
        <fullName evidence="8">Flavodoxin</fullName>
    </recommendedName>
</protein>
<dbReference type="InterPro" id="IPR001226">
    <property type="entry name" value="Flavodoxin_CS"/>
</dbReference>
<dbReference type="eggNOG" id="COG0716">
    <property type="taxonomic scope" value="Bacteria"/>
</dbReference>
<dbReference type="NCBIfam" id="TIGR01752">
    <property type="entry name" value="flav_long"/>
    <property type="match status" value="1"/>
</dbReference>
<accession>A0A081G224</accession>
<dbReference type="SUPFAM" id="SSF52218">
    <property type="entry name" value="Flavoproteins"/>
    <property type="match status" value="1"/>
</dbReference>
<evidence type="ECO:0000256" key="2">
    <source>
        <dbReference type="ARBA" id="ARBA00003297"/>
    </source>
</evidence>
<dbReference type="InterPro" id="IPR050619">
    <property type="entry name" value="Flavodoxin"/>
</dbReference>
<keyword evidence="6 8" id="KW-0288">FMN</keyword>
<dbReference type="OrthoDB" id="359268at2"/>
<dbReference type="PROSITE" id="PS50902">
    <property type="entry name" value="FLAVODOXIN_LIKE"/>
    <property type="match status" value="1"/>
</dbReference>
<dbReference type="Pfam" id="PF00258">
    <property type="entry name" value="Flavodoxin_1"/>
    <property type="match status" value="1"/>
</dbReference>
<proteinExistence type="inferred from homology"/>
<dbReference type="Proteomes" id="UP000028252">
    <property type="component" value="Unassembled WGS sequence"/>
</dbReference>
<evidence type="ECO:0000256" key="6">
    <source>
        <dbReference type="ARBA" id="ARBA00022643"/>
    </source>
</evidence>
<evidence type="ECO:0000313" key="10">
    <source>
        <dbReference type="EMBL" id="KEA64829.1"/>
    </source>
</evidence>
<comment type="cofactor">
    <cofactor evidence="1 8">
        <name>FMN</name>
        <dbReference type="ChEBI" id="CHEBI:58210"/>
    </cofactor>
</comment>
<keyword evidence="4 8" id="KW-0813">Transport</keyword>
<dbReference type="GO" id="GO:0009055">
    <property type="term" value="F:electron transfer activity"/>
    <property type="evidence" value="ECO:0007669"/>
    <property type="project" value="UniProtKB-UniRule"/>
</dbReference>
<evidence type="ECO:0000256" key="7">
    <source>
        <dbReference type="ARBA" id="ARBA00022982"/>
    </source>
</evidence>
<evidence type="ECO:0000256" key="3">
    <source>
        <dbReference type="ARBA" id="ARBA00005267"/>
    </source>
</evidence>
<dbReference type="InterPro" id="IPR029039">
    <property type="entry name" value="Flavoprotein-like_sf"/>
</dbReference>
<dbReference type="PIRSF" id="PIRSF038996">
    <property type="entry name" value="FldA"/>
    <property type="match status" value="1"/>
</dbReference>
<dbReference type="PROSITE" id="PS00201">
    <property type="entry name" value="FLAVODOXIN"/>
    <property type="match status" value="1"/>
</dbReference>
<evidence type="ECO:0000256" key="8">
    <source>
        <dbReference type="PIRNR" id="PIRNR038996"/>
    </source>
</evidence>
<organism evidence="10 11">
    <name type="scientific">Marinobacterium lacunae</name>
    <dbReference type="NCBI Taxonomy" id="1232683"/>
    <lineage>
        <taxon>Bacteria</taxon>
        <taxon>Pseudomonadati</taxon>
        <taxon>Pseudomonadota</taxon>
        <taxon>Gammaproteobacteria</taxon>
        <taxon>Oceanospirillales</taxon>
        <taxon>Oceanospirillaceae</taxon>
        <taxon>Marinobacterium</taxon>
    </lineage>
</organism>
<evidence type="ECO:0000256" key="4">
    <source>
        <dbReference type="ARBA" id="ARBA00022448"/>
    </source>
</evidence>
<dbReference type="PANTHER" id="PTHR42809">
    <property type="entry name" value="FLAVODOXIN 2"/>
    <property type="match status" value="1"/>
</dbReference>
<dbReference type="PATRIC" id="fig|1232683.4.peg.1272"/>
<dbReference type="AlphaFoldDB" id="A0A081G224"/>
<evidence type="ECO:0000256" key="1">
    <source>
        <dbReference type="ARBA" id="ARBA00001917"/>
    </source>
</evidence>
<keyword evidence="7 8" id="KW-0249">Electron transport</keyword>
<gene>
    <name evidence="10" type="ORF">ADIMK_1282</name>
</gene>
<sequence>MMNRIGLFYASTTGNTETVAEQIAGLIDKDVLEMHNIAAEGVSRISDYRYLIMGISTWDFGELQEDWDAEWAALSSIDFTGRKVALFGLGDQIGYGEWFLDAMGQLAELVTERGGELVAPWPTAGYEFEQSKALSAAGDSFVGLAIDEDAQPAETAGRLERWVPEVLVAFDV</sequence>
<reference evidence="10 11" key="1">
    <citation type="submission" date="2014-04" db="EMBL/GenBank/DDBJ databases">
        <title>Marinobacterium kochiensis sp. nov., isolated from sediment sample collected from Kochi backwaters in Kerala, India.</title>
        <authorList>
            <person name="Singh A."/>
            <person name="Pinnaka A.K."/>
        </authorList>
    </citation>
    <scope>NUCLEOTIDE SEQUENCE [LARGE SCALE GENOMIC DNA]</scope>
    <source>
        <strain evidence="10 11">AK27</strain>
    </source>
</reference>
<dbReference type="InterPro" id="IPR010086">
    <property type="entry name" value="Flavodoxin_lc"/>
</dbReference>
<dbReference type="GO" id="GO:0010181">
    <property type="term" value="F:FMN binding"/>
    <property type="evidence" value="ECO:0007669"/>
    <property type="project" value="UniProtKB-UniRule"/>
</dbReference>
<evidence type="ECO:0000256" key="5">
    <source>
        <dbReference type="ARBA" id="ARBA00022630"/>
    </source>
</evidence>
<feature type="domain" description="Flavodoxin-like" evidence="9">
    <location>
        <begin position="5"/>
        <end position="167"/>
    </location>
</feature>
<comment type="similarity">
    <text evidence="3 8">Belongs to the flavodoxin family.</text>
</comment>
<dbReference type="PANTHER" id="PTHR42809:SF3">
    <property type="entry name" value="FLAVODOXIN 2"/>
    <property type="match status" value="1"/>
</dbReference>
<comment type="function">
    <text evidence="2 8">Low-potential electron donor to a number of redox enzymes.</text>
</comment>
<evidence type="ECO:0000313" key="11">
    <source>
        <dbReference type="Proteomes" id="UP000028252"/>
    </source>
</evidence>
<dbReference type="InterPro" id="IPR008254">
    <property type="entry name" value="Flavodoxin/NO_synth"/>
</dbReference>
<evidence type="ECO:0000259" key="9">
    <source>
        <dbReference type="PROSITE" id="PS50902"/>
    </source>
</evidence>
<dbReference type="RefSeq" id="WP_036185061.1">
    <property type="nucleotide sequence ID" value="NZ_JMQN01000015.1"/>
</dbReference>
<dbReference type="EMBL" id="JMQN01000015">
    <property type="protein sequence ID" value="KEA64829.1"/>
    <property type="molecule type" value="Genomic_DNA"/>
</dbReference>
<keyword evidence="5 8" id="KW-0285">Flavoprotein</keyword>
<name>A0A081G224_9GAMM</name>
<comment type="caution">
    <text evidence="10">The sequence shown here is derived from an EMBL/GenBank/DDBJ whole genome shotgun (WGS) entry which is preliminary data.</text>
</comment>
<dbReference type="STRING" id="1232683.ADIMK_1282"/>
<dbReference type="Gene3D" id="3.40.50.360">
    <property type="match status" value="1"/>
</dbReference>